<proteinExistence type="predicted"/>
<dbReference type="InterPro" id="IPR015003">
    <property type="entry name" value="DUF1853"/>
</dbReference>
<dbReference type="AlphaFoldDB" id="A0A1M7YTC1"/>
<sequence>MDFNPLMKWIIHSPTLFSLKYPVVDGSPFSDASIPEIQFRQNNSRLGFLYQDLCAQLFDAHPDYSIEAEELQLTENGRTLGAIDFIIHNHKTSAIEHWEVAVKFYLLLNQRWYGPNAKDRLDKKLNHMLTHQLRLSEHQLFIQRYPHWATLTRHLLMQGRLYINPFIDQSIPTECLGYSLNQSQIQGFWCYHSQADQINFPLYTLEKNQWLTGSHQHCLYEKKQPEYFTHCISDEGQFWFIVPDKWPG</sequence>
<dbReference type="EMBL" id="FRFG01000019">
    <property type="protein sequence ID" value="SHO55890.1"/>
    <property type="molecule type" value="Genomic_DNA"/>
</dbReference>
<evidence type="ECO:0008006" key="3">
    <source>
        <dbReference type="Google" id="ProtNLM"/>
    </source>
</evidence>
<dbReference type="OrthoDB" id="378654at2"/>
<dbReference type="RefSeq" id="WP_073581341.1">
    <property type="nucleotide sequence ID" value="NZ_AP024897.1"/>
</dbReference>
<evidence type="ECO:0000313" key="2">
    <source>
        <dbReference type="Proteomes" id="UP000184600"/>
    </source>
</evidence>
<keyword evidence="2" id="KW-1185">Reference proteome</keyword>
<accession>A0A1M7YTC1</accession>
<gene>
    <name evidence="1" type="ORF">VQ7734_01651</name>
</gene>
<protein>
    <recommendedName>
        <fullName evidence="3">DUF1853 family protein</fullName>
    </recommendedName>
</protein>
<dbReference type="Pfam" id="PF08907">
    <property type="entry name" value="DUF1853"/>
    <property type="match status" value="1"/>
</dbReference>
<evidence type="ECO:0000313" key="1">
    <source>
        <dbReference type="EMBL" id="SHO55890.1"/>
    </source>
</evidence>
<name>A0A1M7YTC1_9VIBR</name>
<organism evidence="1 2">
    <name type="scientific">Vibrio quintilis</name>
    <dbReference type="NCBI Taxonomy" id="1117707"/>
    <lineage>
        <taxon>Bacteria</taxon>
        <taxon>Pseudomonadati</taxon>
        <taxon>Pseudomonadota</taxon>
        <taxon>Gammaproteobacteria</taxon>
        <taxon>Vibrionales</taxon>
        <taxon>Vibrionaceae</taxon>
        <taxon>Vibrio</taxon>
    </lineage>
</organism>
<dbReference type="Proteomes" id="UP000184600">
    <property type="component" value="Unassembled WGS sequence"/>
</dbReference>
<reference evidence="2" key="1">
    <citation type="submission" date="2016-12" db="EMBL/GenBank/DDBJ databases">
        <authorList>
            <person name="Rodrigo-Torres L."/>
            <person name="Arahal R.D."/>
            <person name="Lucena T."/>
        </authorList>
    </citation>
    <scope>NUCLEOTIDE SEQUENCE [LARGE SCALE GENOMIC DNA]</scope>
</reference>
<dbReference type="STRING" id="1117707.VQ7734_01651"/>